<accession>A0A9X1L7Y3</accession>
<evidence type="ECO:0000313" key="4">
    <source>
        <dbReference type="Proteomes" id="UP001139311"/>
    </source>
</evidence>
<dbReference type="InterPro" id="IPR047114">
    <property type="entry name" value="YciF"/>
</dbReference>
<dbReference type="EMBL" id="JAJAQI010000016">
    <property type="protein sequence ID" value="MCB4822461.1"/>
    <property type="molecule type" value="Genomic_DNA"/>
</dbReference>
<dbReference type="Proteomes" id="UP001139311">
    <property type="component" value="Unassembled WGS sequence"/>
</dbReference>
<protein>
    <submittedName>
        <fullName evidence="3">Ferritin-like domain-containing protein</fullName>
    </submittedName>
</protein>
<name>A0A9X1L7Y3_9PROT</name>
<dbReference type="PANTHER" id="PTHR30565">
    <property type="entry name" value="PROTEIN YCIF"/>
    <property type="match status" value="1"/>
</dbReference>
<evidence type="ECO:0000256" key="1">
    <source>
        <dbReference type="SAM" id="Coils"/>
    </source>
</evidence>
<sequence length="180" mass="19936">MDEINKLMIEQLRDAYSAEKQALRAMPRMMKKATAQSLKDALQMHVDQTEGQIERLEKALELMGGKAGRKVCEGMRGIIEEGQHELEDHDKGPLMDTLIVACQQRIEHYEIASYGTMAALAKAAGQKEVADLLAQTLQEEKQTDEKLTQLAESELNPAALQGMQEPEAANDRRGGSKKSA</sequence>
<dbReference type="PANTHER" id="PTHR30565:SF9">
    <property type="entry name" value="PROTEIN YCIF"/>
    <property type="match status" value="1"/>
</dbReference>
<dbReference type="InterPro" id="IPR010287">
    <property type="entry name" value="DUF892_YciF-like"/>
</dbReference>
<dbReference type="SUPFAM" id="SSF47240">
    <property type="entry name" value="Ferritin-like"/>
    <property type="match status" value="1"/>
</dbReference>
<reference evidence="3" key="1">
    <citation type="submission" date="2021-10" db="EMBL/GenBank/DDBJ databases">
        <title>Roseicella aerolatum sp. nov., isolated from aerosols of e-waste dismantling site.</title>
        <authorList>
            <person name="Qin T."/>
        </authorList>
    </citation>
    <scope>NUCLEOTIDE SEQUENCE</scope>
    <source>
        <strain evidence="3">GB24</strain>
    </source>
</reference>
<dbReference type="InterPro" id="IPR012347">
    <property type="entry name" value="Ferritin-like"/>
</dbReference>
<dbReference type="Gene3D" id="1.20.1260.10">
    <property type="match status" value="1"/>
</dbReference>
<comment type="caution">
    <text evidence="3">The sequence shown here is derived from an EMBL/GenBank/DDBJ whole genome shotgun (WGS) entry which is preliminary data.</text>
</comment>
<dbReference type="Pfam" id="PF05974">
    <property type="entry name" value="DUF892"/>
    <property type="match status" value="1"/>
</dbReference>
<organism evidence="3 4">
    <name type="scientific">Roseicella aerolata</name>
    <dbReference type="NCBI Taxonomy" id="2883479"/>
    <lineage>
        <taxon>Bacteria</taxon>
        <taxon>Pseudomonadati</taxon>
        <taxon>Pseudomonadota</taxon>
        <taxon>Alphaproteobacteria</taxon>
        <taxon>Acetobacterales</taxon>
        <taxon>Roseomonadaceae</taxon>
        <taxon>Roseicella</taxon>
    </lineage>
</organism>
<feature type="coiled-coil region" evidence="1">
    <location>
        <begin position="39"/>
        <end position="66"/>
    </location>
</feature>
<evidence type="ECO:0000313" key="3">
    <source>
        <dbReference type="EMBL" id="MCB4822461.1"/>
    </source>
</evidence>
<feature type="region of interest" description="Disordered" evidence="2">
    <location>
        <begin position="141"/>
        <end position="180"/>
    </location>
</feature>
<gene>
    <name evidence="3" type="ORF">LHA35_12010</name>
</gene>
<proteinExistence type="predicted"/>
<keyword evidence="1" id="KW-0175">Coiled coil</keyword>
<evidence type="ECO:0000256" key="2">
    <source>
        <dbReference type="SAM" id="MobiDB-lite"/>
    </source>
</evidence>
<dbReference type="InterPro" id="IPR009078">
    <property type="entry name" value="Ferritin-like_SF"/>
</dbReference>
<dbReference type="RefSeq" id="WP_226608512.1">
    <property type="nucleotide sequence ID" value="NZ_JAJAQI010000016.1"/>
</dbReference>
<dbReference type="AlphaFoldDB" id="A0A9X1L7Y3"/>
<keyword evidence="4" id="KW-1185">Reference proteome</keyword>
<dbReference type="CDD" id="cd07909">
    <property type="entry name" value="YciF"/>
    <property type="match status" value="1"/>
</dbReference>